<dbReference type="InterPro" id="IPR001424">
    <property type="entry name" value="SOD_Cu_Zn_dom"/>
</dbReference>
<organism evidence="2 3">
    <name type="scientific">Leptotrombidium deliense</name>
    <dbReference type="NCBI Taxonomy" id="299467"/>
    <lineage>
        <taxon>Eukaryota</taxon>
        <taxon>Metazoa</taxon>
        <taxon>Ecdysozoa</taxon>
        <taxon>Arthropoda</taxon>
        <taxon>Chelicerata</taxon>
        <taxon>Arachnida</taxon>
        <taxon>Acari</taxon>
        <taxon>Acariformes</taxon>
        <taxon>Trombidiformes</taxon>
        <taxon>Prostigmata</taxon>
        <taxon>Anystina</taxon>
        <taxon>Parasitengona</taxon>
        <taxon>Trombiculoidea</taxon>
        <taxon>Trombiculidae</taxon>
        <taxon>Leptotrombidium</taxon>
    </lineage>
</organism>
<proteinExistence type="predicted"/>
<dbReference type="PANTHER" id="PTHR10003">
    <property type="entry name" value="SUPEROXIDE DISMUTASE CU-ZN -RELATED"/>
    <property type="match status" value="1"/>
</dbReference>
<gene>
    <name evidence="2" type="ORF">B4U80_05668</name>
</gene>
<accession>A0A443S0M6</accession>
<protein>
    <submittedName>
        <fullName evidence="2">Superoxide dismutase Cu-Zn-like protein</fullName>
    </submittedName>
</protein>
<dbReference type="Pfam" id="PF00080">
    <property type="entry name" value="Sod_Cu"/>
    <property type="match status" value="1"/>
</dbReference>
<dbReference type="AlphaFoldDB" id="A0A443S0M6"/>
<dbReference type="InterPro" id="IPR024134">
    <property type="entry name" value="SOD_Cu/Zn_/chaperone"/>
</dbReference>
<dbReference type="Proteomes" id="UP000288716">
    <property type="component" value="Unassembled WGS sequence"/>
</dbReference>
<dbReference type="VEuPathDB" id="VectorBase:LDEU010974"/>
<keyword evidence="3" id="KW-1185">Reference proteome</keyword>
<evidence type="ECO:0000259" key="1">
    <source>
        <dbReference type="Pfam" id="PF00080"/>
    </source>
</evidence>
<dbReference type="GO" id="GO:0006801">
    <property type="term" value="P:superoxide metabolic process"/>
    <property type="evidence" value="ECO:0007669"/>
    <property type="project" value="InterPro"/>
</dbReference>
<dbReference type="STRING" id="299467.A0A443S0M6"/>
<dbReference type="OrthoDB" id="2015551at2759"/>
<evidence type="ECO:0000313" key="3">
    <source>
        <dbReference type="Proteomes" id="UP000288716"/>
    </source>
</evidence>
<dbReference type="EMBL" id="NCKV01013846">
    <property type="protein sequence ID" value="RWS21066.1"/>
    <property type="molecule type" value="Genomic_DNA"/>
</dbReference>
<name>A0A443S0M6_9ACAR</name>
<dbReference type="GO" id="GO:0005507">
    <property type="term" value="F:copper ion binding"/>
    <property type="evidence" value="ECO:0007669"/>
    <property type="project" value="InterPro"/>
</dbReference>
<sequence length="107" mass="11835">MNFIKGTVDEVFKLHRNTYRIEGVLYGLKPGYHGFHVHESSDLSNACANAGPHYNPTGETHGCHHTDQRHAGDLGSIYANENGVASFSKEILGQLNYPHQICSRSIV</sequence>
<feature type="non-terminal residue" evidence="2">
    <location>
        <position position="107"/>
    </location>
</feature>
<dbReference type="PRINTS" id="PR00068">
    <property type="entry name" value="CUZNDISMTASE"/>
</dbReference>
<dbReference type="Gene3D" id="2.60.40.200">
    <property type="entry name" value="Superoxide dismutase, copper/zinc binding domain"/>
    <property type="match status" value="1"/>
</dbReference>
<reference evidence="2 3" key="1">
    <citation type="journal article" date="2018" name="Gigascience">
        <title>Genomes of trombidid mites reveal novel predicted allergens and laterally-transferred genes associated with secondary metabolism.</title>
        <authorList>
            <person name="Dong X."/>
            <person name="Chaisiri K."/>
            <person name="Xia D."/>
            <person name="Armstrong S.D."/>
            <person name="Fang Y."/>
            <person name="Donnelly M.J."/>
            <person name="Kadowaki T."/>
            <person name="McGarry J.W."/>
            <person name="Darby A.C."/>
            <person name="Makepeace B.L."/>
        </authorList>
    </citation>
    <scope>NUCLEOTIDE SEQUENCE [LARGE SCALE GENOMIC DNA]</scope>
    <source>
        <strain evidence="2">UoL-UT</strain>
    </source>
</reference>
<comment type="caution">
    <text evidence="2">The sequence shown here is derived from an EMBL/GenBank/DDBJ whole genome shotgun (WGS) entry which is preliminary data.</text>
</comment>
<dbReference type="SUPFAM" id="SSF49329">
    <property type="entry name" value="Cu,Zn superoxide dismutase-like"/>
    <property type="match status" value="1"/>
</dbReference>
<feature type="domain" description="Superoxide dismutase copper/zinc binding" evidence="1">
    <location>
        <begin position="16"/>
        <end position="107"/>
    </location>
</feature>
<dbReference type="InterPro" id="IPR036423">
    <property type="entry name" value="SOD-like_Cu/Zn_dom_sf"/>
</dbReference>
<evidence type="ECO:0000313" key="2">
    <source>
        <dbReference type="EMBL" id="RWS21066.1"/>
    </source>
</evidence>